<comment type="caution">
    <text evidence="1">The sequence shown here is derived from an EMBL/GenBank/DDBJ whole genome shotgun (WGS) entry which is preliminary data.</text>
</comment>
<accession>A0A3S0H1G1</accession>
<dbReference type="RefSeq" id="WP_126469212.1">
    <property type="nucleotide sequence ID" value="NZ_RXOE01000001.1"/>
</dbReference>
<proteinExistence type="predicted"/>
<dbReference type="EMBL" id="RXOE01000001">
    <property type="protein sequence ID" value="RTQ37551.1"/>
    <property type="molecule type" value="Genomic_DNA"/>
</dbReference>
<dbReference type="Pfam" id="PF14106">
    <property type="entry name" value="DUF4279"/>
    <property type="match status" value="1"/>
</dbReference>
<evidence type="ECO:0000313" key="2">
    <source>
        <dbReference type="Proteomes" id="UP000267418"/>
    </source>
</evidence>
<evidence type="ECO:0000313" key="1">
    <source>
        <dbReference type="EMBL" id="RTQ37551.1"/>
    </source>
</evidence>
<dbReference type="Proteomes" id="UP000267418">
    <property type="component" value="Unassembled WGS sequence"/>
</dbReference>
<dbReference type="InterPro" id="IPR025459">
    <property type="entry name" value="DUF4279"/>
</dbReference>
<protein>
    <submittedName>
        <fullName evidence="1">DUF4279 domain-containing protein</fullName>
    </submittedName>
</protein>
<sequence>MANISRSVATLRVAGDALDPEEITRLLGRSPTRAYRKGDAIAAVSGTRIATFGHWQLHAKDAEPEDVNRQVAELLAGLTQDLQVWSLIARQYRLDLFCGLFMREHNEGVSLSPATLHSLGQRSIKLDLDIYAADVDR</sequence>
<gene>
    <name evidence="1" type="ORF">EJP69_07460</name>
</gene>
<reference evidence="1 2" key="1">
    <citation type="submission" date="2018-12" db="EMBL/GenBank/DDBJ databases">
        <title>The genome of Variovorax gossypii DSM 100435.</title>
        <authorList>
            <person name="Gao J."/>
            <person name="Sun J."/>
        </authorList>
    </citation>
    <scope>NUCLEOTIDE SEQUENCE [LARGE SCALE GENOMIC DNA]</scope>
    <source>
        <strain evidence="1 2">DSM 100435</strain>
    </source>
</reference>
<name>A0A3S0H1G1_9BURK</name>
<dbReference type="OrthoDB" id="6025978at2"/>
<organism evidence="1 2">
    <name type="scientific">Variovorax gossypii</name>
    <dbReference type="NCBI Taxonomy" id="1679495"/>
    <lineage>
        <taxon>Bacteria</taxon>
        <taxon>Pseudomonadati</taxon>
        <taxon>Pseudomonadota</taxon>
        <taxon>Betaproteobacteria</taxon>
        <taxon>Burkholderiales</taxon>
        <taxon>Comamonadaceae</taxon>
        <taxon>Variovorax</taxon>
    </lineage>
</organism>
<keyword evidence="2" id="KW-1185">Reference proteome</keyword>
<dbReference type="AlphaFoldDB" id="A0A3S0H1G1"/>